<gene>
    <name evidence="2" type="ORF">POBO1169_LOCUS587</name>
</gene>
<reference evidence="2" key="1">
    <citation type="submission" date="2021-01" db="EMBL/GenBank/DDBJ databases">
        <authorList>
            <person name="Corre E."/>
            <person name="Pelletier E."/>
            <person name="Niang G."/>
            <person name="Scheremetjew M."/>
            <person name="Finn R."/>
            <person name="Kale V."/>
            <person name="Holt S."/>
            <person name="Cochrane G."/>
            <person name="Meng A."/>
            <person name="Brown T."/>
            <person name="Cohen L."/>
        </authorList>
    </citation>
    <scope>NUCLEOTIDE SEQUENCE</scope>
    <source>
        <strain evidence="2">CCMP722</strain>
    </source>
</reference>
<organism evidence="2">
    <name type="scientific">Pyramimonas obovata</name>
    <dbReference type="NCBI Taxonomy" id="1411642"/>
    <lineage>
        <taxon>Eukaryota</taxon>
        <taxon>Viridiplantae</taxon>
        <taxon>Chlorophyta</taxon>
        <taxon>Pyramimonadophyceae</taxon>
        <taxon>Pyramimonadales</taxon>
        <taxon>Pyramimonadaceae</taxon>
        <taxon>Pyramimonas</taxon>
        <taxon>Pyramimonas incertae sedis</taxon>
    </lineage>
</organism>
<evidence type="ECO:0000256" key="1">
    <source>
        <dbReference type="SAM" id="MobiDB-lite"/>
    </source>
</evidence>
<feature type="compositionally biased region" description="Polar residues" evidence="1">
    <location>
        <begin position="374"/>
        <end position="389"/>
    </location>
</feature>
<name>A0A7S0QTD2_9CHLO</name>
<evidence type="ECO:0000313" key="2">
    <source>
        <dbReference type="EMBL" id="CAD8648490.1"/>
    </source>
</evidence>
<feature type="region of interest" description="Disordered" evidence="1">
    <location>
        <begin position="57"/>
        <end position="76"/>
    </location>
</feature>
<accession>A0A7S0QTD2</accession>
<dbReference type="AlphaFoldDB" id="A0A7S0QTD2"/>
<proteinExistence type="predicted"/>
<feature type="region of interest" description="Disordered" evidence="1">
    <location>
        <begin position="355"/>
        <end position="389"/>
    </location>
</feature>
<dbReference type="EMBL" id="HBFA01001241">
    <property type="protein sequence ID" value="CAD8648490.1"/>
    <property type="molecule type" value="Transcribed_RNA"/>
</dbReference>
<sequence length="389" mass="43049">MHKIKINGTGFFRPRPTQFYLCRHQVAVGPAFQVIACVTDSVLKVIAKLIEALLDAPGGHSTRSRQGRVNFGNSGRENLSPVRELQKWEPGYRVPKGHNAHVDRLRQSSSRIGTISFLRKPQGEDLGRVMVHSNFADMAESSTGGGGGVSRPYGTFVAARRGDGCTLWQRLPPSRFPNTKPRYDSYPGSTMPSPWMQYRADGENFGRNVSALNVAKAKWTSRKFKEGGKVIRGKISYHGVDKVRGDEEWEELAAYKQPRSSSLCPPQCKPGCWMCFRKAENLRETYTFLTETRGNERPLPEPTIVDRYGRDINSRSFSAGEFRLSDYQAVPSPFTPAESTASGGGARLRDDALRQGQWPPEVPGSAGSDHQLRSRVSSAILGQTPTGGF</sequence>
<protein>
    <submittedName>
        <fullName evidence="2">Uncharacterized protein</fullName>
    </submittedName>
</protein>